<evidence type="ECO:0000256" key="2">
    <source>
        <dbReference type="ARBA" id="ARBA00008665"/>
    </source>
</evidence>
<dbReference type="PROSITE" id="PS50837">
    <property type="entry name" value="NACHT"/>
    <property type="match status" value="1"/>
</dbReference>
<dbReference type="OrthoDB" id="120976at2759"/>
<evidence type="ECO:0000256" key="5">
    <source>
        <dbReference type="ARBA" id="ARBA00022614"/>
    </source>
</evidence>
<dbReference type="GO" id="GO:0045345">
    <property type="term" value="P:positive regulation of MHC class I biosynthetic process"/>
    <property type="evidence" value="ECO:0007669"/>
    <property type="project" value="TreeGrafter"/>
</dbReference>
<evidence type="ECO:0000256" key="13">
    <source>
        <dbReference type="SAM" id="MobiDB-lite"/>
    </source>
</evidence>
<dbReference type="InterPro" id="IPR001611">
    <property type="entry name" value="Leu-rich_rpt"/>
</dbReference>
<keyword evidence="8" id="KW-0067">ATP-binding</keyword>
<protein>
    <recommendedName>
        <fullName evidence="12">Protein NLRC5</fullName>
    </recommendedName>
</protein>
<keyword evidence="3" id="KW-0963">Cytoplasm</keyword>
<evidence type="ECO:0000256" key="11">
    <source>
        <dbReference type="ARBA" id="ARBA00065834"/>
    </source>
</evidence>
<evidence type="ECO:0000256" key="9">
    <source>
        <dbReference type="ARBA" id="ARBA00022859"/>
    </source>
</evidence>
<dbReference type="Gene3D" id="3.80.10.10">
    <property type="entry name" value="Ribonuclease Inhibitor"/>
    <property type="match status" value="7"/>
</dbReference>
<accession>A0A7J8CJT2</accession>
<dbReference type="EMBL" id="JACASE010000014">
    <property type="protein sequence ID" value="KAF6411120.1"/>
    <property type="molecule type" value="Genomic_DNA"/>
</dbReference>
<dbReference type="Gene3D" id="3.40.50.300">
    <property type="entry name" value="P-loop containing nucleotide triphosphate hydrolases"/>
    <property type="match status" value="1"/>
</dbReference>
<feature type="region of interest" description="Disordered" evidence="13">
    <location>
        <begin position="1086"/>
        <end position="1110"/>
    </location>
</feature>
<dbReference type="Pfam" id="PF13516">
    <property type="entry name" value="LRR_6"/>
    <property type="match status" value="6"/>
</dbReference>
<evidence type="ECO:0000256" key="8">
    <source>
        <dbReference type="ARBA" id="ARBA00022840"/>
    </source>
</evidence>
<dbReference type="InterPro" id="IPR027417">
    <property type="entry name" value="P-loop_NTPase"/>
</dbReference>
<comment type="subcellular location">
    <subcellularLocation>
        <location evidence="1">Cytoplasm</location>
    </subcellularLocation>
</comment>
<dbReference type="Pfam" id="PF18461">
    <property type="entry name" value="Atypical_Card"/>
    <property type="match status" value="1"/>
</dbReference>
<keyword evidence="7" id="KW-0547">Nucleotide-binding</keyword>
<evidence type="ECO:0000313" key="16">
    <source>
        <dbReference type="Proteomes" id="UP000593571"/>
    </source>
</evidence>
<evidence type="ECO:0000256" key="6">
    <source>
        <dbReference type="ARBA" id="ARBA00022737"/>
    </source>
</evidence>
<dbReference type="InterPro" id="IPR041210">
    <property type="entry name" value="NLRC5_atypical_Card"/>
</dbReference>
<keyword evidence="5" id="KW-0433">Leucine-rich repeat</keyword>
<name>A0A7J8CJT2_ROUAE</name>
<evidence type="ECO:0000256" key="10">
    <source>
        <dbReference type="ARBA" id="ARBA00058498"/>
    </source>
</evidence>
<evidence type="ECO:0000256" key="7">
    <source>
        <dbReference type="ARBA" id="ARBA00022741"/>
    </source>
</evidence>
<dbReference type="GO" id="GO:0045348">
    <property type="term" value="P:positive regulation of MHC class II biosynthetic process"/>
    <property type="evidence" value="ECO:0007669"/>
    <property type="project" value="TreeGrafter"/>
</dbReference>
<dbReference type="GO" id="GO:0045944">
    <property type="term" value="P:positive regulation of transcription by RNA polymerase II"/>
    <property type="evidence" value="ECO:0007669"/>
    <property type="project" value="TreeGrafter"/>
</dbReference>
<dbReference type="FunFam" id="3.40.50.300:FF:001114">
    <property type="entry name" value="NLR family CARD domain containing 5"/>
    <property type="match status" value="1"/>
</dbReference>
<proteinExistence type="inferred from homology"/>
<comment type="similarity">
    <text evidence="2">Belongs to the NLRP family.</text>
</comment>
<dbReference type="GO" id="GO:0005634">
    <property type="term" value="C:nucleus"/>
    <property type="evidence" value="ECO:0007669"/>
    <property type="project" value="UniProtKB-ARBA"/>
</dbReference>
<dbReference type="FunFam" id="3.80.10.10:FF:000420">
    <property type="entry name" value="protein NLRC5 isoform X1"/>
    <property type="match status" value="1"/>
</dbReference>
<feature type="compositionally biased region" description="Low complexity" evidence="13">
    <location>
        <begin position="1091"/>
        <end position="1106"/>
    </location>
</feature>
<dbReference type="SUPFAM" id="SSF52047">
    <property type="entry name" value="RNI-like"/>
    <property type="match status" value="3"/>
</dbReference>
<evidence type="ECO:0000256" key="12">
    <source>
        <dbReference type="ARBA" id="ARBA00069671"/>
    </source>
</evidence>
<gene>
    <name evidence="15" type="ORF">HJG63_014204</name>
</gene>
<comment type="caution">
    <text evidence="15">The sequence shown here is derived from an EMBL/GenBank/DDBJ whole genome shotgun (WGS) entry which is preliminary data.</text>
</comment>
<evidence type="ECO:0000256" key="1">
    <source>
        <dbReference type="ARBA" id="ARBA00004496"/>
    </source>
</evidence>
<dbReference type="PANTHER" id="PTHR47189">
    <property type="entry name" value="MHC CLASS II TRANSACTIVATOR"/>
    <property type="match status" value="1"/>
</dbReference>
<dbReference type="FunFam" id="3.80.10.10:FF:000267">
    <property type="entry name" value="NLR family CARD domain containing 5"/>
    <property type="match status" value="1"/>
</dbReference>
<dbReference type="GO" id="GO:0060339">
    <property type="term" value="P:negative regulation of type I interferon-mediated signaling pathway"/>
    <property type="evidence" value="ECO:0007669"/>
    <property type="project" value="UniProtKB-ARBA"/>
</dbReference>
<dbReference type="Gene3D" id="1.10.533.20">
    <property type="match status" value="1"/>
</dbReference>
<organism evidence="15 16">
    <name type="scientific">Rousettus aegyptiacus</name>
    <name type="common">Egyptian fruit bat</name>
    <name type="synonym">Pteropus aegyptiacus</name>
    <dbReference type="NCBI Taxonomy" id="9407"/>
    <lineage>
        <taxon>Eukaryota</taxon>
        <taxon>Metazoa</taxon>
        <taxon>Chordata</taxon>
        <taxon>Craniata</taxon>
        <taxon>Vertebrata</taxon>
        <taxon>Euteleostomi</taxon>
        <taxon>Mammalia</taxon>
        <taxon>Eutheria</taxon>
        <taxon>Laurasiatheria</taxon>
        <taxon>Chiroptera</taxon>
        <taxon>Yinpterochiroptera</taxon>
        <taxon>Pteropodoidea</taxon>
        <taxon>Pteropodidae</taxon>
        <taxon>Rousettinae</taxon>
        <taxon>Rousettus</taxon>
    </lineage>
</organism>
<dbReference type="GO" id="GO:0045087">
    <property type="term" value="P:innate immune response"/>
    <property type="evidence" value="ECO:0007669"/>
    <property type="project" value="UniProtKB-KW"/>
</dbReference>
<dbReference type="FunFam" id="3.80.10.10:FF:000255">
    <property type="entry name" value="NLR family CARD domain containing 5"/>
    <property type="match status" value="1"/>
</dbReference>
<dbReference type="FunFam" id="3.80.10.10:FF:000508">
    <property type="entry name" value="NLR family CARD domain containing 5"/>
    <property type="match status" value="1"/>
</dbReference>
<keyword evidence="4" id="KW-0399">Innate immunity</keyword>
<dbReference type="InterPro" id="IPR041267">
    <property type="entry name" value="NLRP_HD2"/>
</dbReference>
<dbReference type="SUPFAM" id="SSF52540">
    <property type="entry name" value="P-loop containing nucleoside triphosphate hydrolases"/>
    <property type="match status" value="1"/>
</dbReference>
<dbReference type="Proteomes" id="UP000593571">
    <property type="component" value="Unassembled WGS sequence"/>
</dbReference>
<keyword evidence="6" id="KW-0677">Repeat</keyword>
<dbReference type="PANTHER" id="PTHR47189:SF1">
    <property type="entry name" value="MHC CLASS II TRANSACTIVATOR"/>
    <property type="match status" value="1"/>
</dbReference>
<evidence type="ECO:0000256" key="4">
    <source>
        <dbReference type="ARBA" id="ARBA00022588"/>
    </source>
</evidence>
<evidence type="ECO:0000313" key="15">
    <source>
        <dbReference type="EMBL" id="KAF6411120.1"/>
    </source>
</evidence>
<evidence type="ECO:0000256" key="3">
    <source>
        <dbReference type="ARBA" id="ARBA00022490"/>
    </source>
</evidence>
<comment type="function">
    <text evidence="10">Probable regulator of the NF-kappa-B and type I interferon signaling pathways. May also regulate the type II interferon signaling pathway. Plays a role in homeostatic control of innate immunity and in antiviral defense mechanisms.</text>
</comment>
<feature type="region of interest" description="Disordered" evidence="13">
    <location>
        <begin position="101"/>
        <end position="140"/>
    </location>
</feature>
<dbReference type="PRINTS" id="PR00364">
    <property type="entry name" value="DISEASERSIST"/>
</dbReference>
<feature type="domain" description="NACHT" evidence="14">
    <location>
        <begin position="224"/>
        <end position="357"/>
    </location>
</feature>
<dbReference type="GO" id="GO:0005524">
    <property type="term" value="F:ATP binding"/>
    <property type="evidence" value="ECO:0007669"/>
    <property type="project" value="UniProtKB-KW"/>
</dbReference>
<dbReference type="SMART" id="SM00368">
    <property type="entry name" value="LRR_RI"/>
    <property type="match status" value="20"/>
</dbReference>
<reference evidence="15 16" key="1">
    <citation type="journal article" date="2020" name="Nature">
        <title>Six reference-quality genomes reveal evolution of bat adaptations.</title>
        <authorList>
            <person name="Jebb D."/>
            <person name="Huang Z."/>
            <person name="Pippel M."/>
            <person name="Hughes G.M."/>
            <person name="Lavrichenko K."/>
            <person name="Devanna P."/>
            <person name="Winkler S."/>
            <person name="Jermiin L.S."/>
            <person name="Skirmuntt E.C."/>
            <person name="Katzourakis A."/>
            <person name="Burkitt-Gray L."/>
            <person name="Ray D.A."/>
            <person name="Sullivan K.A.M."/>
            <person name="Roscito J.G."/>
            <person name="Kirilenko B.M."/>
            <person name="Davalos L.M."/>
            <person name="Corthals A.P."/>
            <person name="Power M.L."/>
            <person name="Jones G."/>
            <person name="Ransome R.D."/>
            <person name="Dechmann D.K.N."/>
            <person name="Locatelli A.G."/>
            <person name="Puechmaille S.J."/>
            <person name="Fedrigo O."/>
            <person name="Jarvis E.D."/>
            <person name="Hiller M."/>
            <person name="Vernes S.C."/>
            <person name="Myers E.W."/>
            <person name="Teeling E.C."/>
        </authorList>
    </citation>
    <scope>NUCLEOTIDE SEQUENCE [LARGE SCALE GENOMIC DNA]</scope>
    <source>
        <strain evidence="15">MRouAeg1</strain>
        <tissue evidence="15">Muscle</tissue>
    </source>
</reference>
<keyword evidence="16" id="KW-1185">Reference proteome</keyword>
<dbReference type="InterPro" id="IPR032675">
    <property type="entry name" value="LRR_dom_sf"/>
</dbReference>
<dbReference type="Pfam" id="PF17776">
    <property type="entry name" value="NLRC4_HD2"/>
    <property type="match status" value="1"/>
</dbReference>
<dbReference type="Pfam" id="PF05729">
    <property type="entry name" value="NACHT"/>
    <property type="match status" value="1"/>
</dbReference>
<keyword evidence="9" id="KW-0391">Immunity</keyword>
<evidence type="ECO:0000259" key="14">
    <source>
        <dbReference type="PROSITE" id="PS50837"/>
    </source>
</evidence>
<sequence>MDPDSLQLGTKNLWGWLVSLLSKHPEWLSAKVKFFLPNKDLGSGNEALELTQTVSLQLRELHAQGTATWQKFISCVCMELDVPLGLEVPLLSTWGHGDEFPSHLEADEESQSESQLHHGLKRPHQSCGSSPRPKQSRKQQLELTKRYLQLLRTSARRRYACKLLGPGQPLSSHQAYVPPILQWSRTTAPFDTQEGVITGDPKTEDGADMSIWDLFNTRAEKGPRVTVLLGKAGMGKTTLAYRLCQGWADGHLHRFQALFLFEFRQLNLVTSFLTLPQLLFDLYLSPEDGREAIFQYLQENANKVLLIFDGLEEALPSCSSKETIGPEDSGSALTLFASLCRGKLLPGCWVMATSRPGKLPACLPTEAATVHMWGFDGPRVEECVGRFFRDESLREAALAELRANRRLQSMCAVPALCHVACLCLHHLLPGSSPGQSSALLSTVTQNYVQMVLALSPHGYLDANSLLGLSELALEGLQTGKVIFSAGDIPPSILVFGLVLGLLTSFCVYTGPGHQEIGYGFTHHSLQEFFAALHLMASPKVDKNTLVRYVTLNSRWLLRTKSRLGLLDHLPTFLAGLASCACHSFLSHLMQRDEVWVGIKQAAVIQALKKLATRRLTGPKVVELCHCVSETQEAELSGLMAQSLPDQLPFHNFPLTYVDLAALTSILSHRDVPIHLDFEGCPLEPHCPEALAGCGKVENLSFKSRKCGDAFAEALSRSLPTMGSLKKLGLAGSKITARGISHLLQALPSCPHLEEVSFQDNQLKDQEVQNIVEALSCLPQLRKLDLSRNSVSMTTLLRLTKVAVTCPSVRMLQVRKDDLIFLLSPPTERAAELPGSPDLQGNASQRKEAQGRRLTLRLQNCQLTVQDVEMLIAQLQECPYLDEVDLSGNHLEDEGCRLMAEAAPQLHIAGKLDLSDNGLSEAGAHCVLSAVSTCRTLADLHISLLHKTVVLMFVPKTEEQEGTEGRVPVLDSLVPQMPSELPLHSSSIRLTHCGLQAQHLEQLCTVLRGSCNLNHLDLSGNALGDEGVTELAQQLPGLGTLQSLNLSENDLSLDTVFTLARCFSTVQWLLHVDVSFESQVIIMRGDRRARDPSAAGPSPESPAGAQSLGPGQRRSLRSFCLTECVLEPLSVIRLCKTLEKCPGPLEIKLSCGVLSDQSLDALLGHLPQLPRLSLLELNQTKLSPGSPLLLANLFSLCPRVQKVDLRSLCHVTLHFRSNEEQKGGRCGRFTGCGLSQEHMEPLCQLLRKCEDLSQLDLSANQLGDDGLRRLLECLPQVPICGSLDLSHNGISREGALCLVETLPSCPRVREASVSPGSEQSFWIHFSQQEEAEKTLRLSECSFGPEHMPRLAAGLSQAQQLTELTLTRCCLGLQDLTVLLSLVTRTEGLLSLRVEEPWVGRAGVLALLEMCTQASGDITEISISETQQQLYIRLEFPRQENPEAVALRLAHCDLGTHHSLLVRQLVEACARLQQLSLSQVNLCDVSSLLLQSLLLALSELKKFRLASCRVSSQGLAHLAFGLSHCHHLEELDLSNNQLGREDTKVLMGALEGKCWLKRLNLSNFLLGGPTLAALTEGLSHMTFLQSLCLCRNDIGDVGCYHLSKALRAATSLEELGLSYNQIGDTGAQHLAAVLPGLPELRKIDLSANGIGPAGGVQLVESLTLCKHLEELMLGYNAVGNPTALGLAHGLPQHLRVLHLPSSCLGPEGALSLGQALDGCPHVEEISLAENSLAGGVPHFRQGLPLLRHIDLVSCEIDNQTAKPLTANFALCPALEEILLSWNLLGDEAAAELARVLPRLGRLKRVDLEKNQITAHGAWLLAEGLAQVSGIQVIRLWNNPISSDMVRRLQSQEPRLDFAFFSNQPQASRGT</sequence>
<dbReference type="GO" id="GO:0005829">
    <property type="term" value="C:cytosol"/>
    <property type="evidence" value="ECO:0007669"/>
    <property type="project" value="UniProtKB-ARBA"/>
</dbReference>
<dbReference type="FunFam" id="1.10.533.20:FF:000001">
    <property type="entry name" value="NLR family CARD domain containing 5"/>
    <property type="match status" value="1"/>
</dbReference>
<dbReference type="SMART" id="SM00367">
    <property type="entry name" value="LRR_CC"/>
    <property type="match status" value="10"/>
</dbReference>
<dbReference type="InterPro" id="IPR007111">
    <property type="entry name" value="NACHT_NTPase"/>
</dbReference>
<comment type="subunit">
    <text evidence="11">Interacts with CHUK and IKBKB; prevents CHUK and IKBKB phosphorylation and inhibits their kinase activity. Interacts with RIGI and IFIH1; blocks the interaction of MAVS to RIGI.</text>
</comment>
<dbReference type="InterPro" id="IPR006553">
    <property type="entry name" value="Leu-rich_rpt_Cys-con_subtyp"/>
</dbReference>